<evidence type="ECO:0000256" key="5">
    <source>
        <dbReference type="SAM" id="Phobius"/>
    </source>
</evidence>
<evidence type="ECO:0000256" key="2">
    <source>
        <dbReference type="ARBA" id="ARBA00022692"/>
    </source>
</evidence>
<dbReference type="Proteomes" id="UP000053555">
    <property type="component" value="Unassembled WGS sequence"/>
</dbReference>
<comment type="subcellular location">
    <subcellularLocation>
        <location evidence="1">Membrane</location>
        <topology evidence="1">Multi-pass membrane protein</topology>
    </subcellularLocation>
</comment>
<keyword evidence="4 5" id="KW-0472">Membrane</keyword>
<evidence type="ECO:0000256" key="4">
    <source>
        <dbReference type="ARBA" id="ARBA00023136"/>
    </source>
</evidence>
<evidence type="ECO:0000313" key="6">
    <source>
        <dbReference type="EMBL" id="KHN28483.1"/>
    </source>
</evidence>
<evidence type="ECO:0000256" key="3">
    <source>
        <dbReference type="ARBA" id="ARBA00022989"/>
    </source>
</evidence>
<dbReference type="GO" id="GO:0016020">
    <property type="term" value="C:membrane"/>
    <property type="evidence" value="ECO:0007669"/>
    <property type="project" value="UniProtKB-SubCell"/>
</dbReference>
<gene>
    <name evidence="6" type="ORF">glysoja_040399</name>
</gene>
<protein>
    <submittedName>
        <fullName evidence="6">Uncharacterized protein</fullName>
    </submittedName>
</protein>
<sequence>NVCWWQFIPIDVHQLRYHHHRPQQIINLVQEVLDQLIELQGHPQLQVQVLVHWDRQTVLFFVYAWVFVVAFLAVIPLVPKHLSHRTYRLCFLGTLCSSCTHSKSLEFAGLASLLSVNNCFKGFYILHLLSYICYTLLQKRLSTQRWPRCTSHLCLKFALIPILCWSFEHVAKFHRLILVALPCTGSTWKSLVFGWNWTWIPTDHLILLIKWHGRFFANRYRRFVKGGPLWWRHRTQWCVYMEEFWPSAIDNTGFYATYPIPMVLLTHSTFIFYPHMQVAMEHNSNIHLFFWCHVPVTAPYRQSVWVQIGRMVNPLIQRHAPFLETPKSTIQRW</sequence>
<organism evidence="6">
    <name type="scientific">Glycine soja</name>
    <name type="common">Wild soybean</name>
    <dbReference type="NCBI Taxonomy" id="3848"/>
    <lineage>
        <taxon>Eukaryota</taxon>
        <taxon>Viridiplantae</taxon>
        <taxon>Streptophyta</taxon>
        <taxon>Embryophyta</taxon>
        <taxon>Tracheophyta</taxon>
        <taxon>Spermatophyta</taxon>
        <taxon>Magnoliopsida</taxon>
        <taxon>eudicotyledons</taxon>
        <taxon>Gunneridae</taxon>
        <taxon>Pentapetalae</taxon>
        <taxon>rosids</taxon>
        <taxon>fabids</taxon>
        <taxon>Fabales</taxon>
        <taxon>Fabaceae</taxon>
        <taxon>Papilionoideae</taxon>
        <taxon>50 kb inversion clade</taxon>
        <taxon>NPAAA clade</taxon>
        <taxon>indigoferoid/millettioid clade</taxon>
        <taxon>Phaseoleae</taxon>
        <taxon>Glycine</taxon>
        <taxon>Glycine subgen. Soja</taxon>
    </lineage>
</organism>
<feature type="transmembrane region" description="Helical" evidence="5">
    <location>
        <begin position="58"/>
        <end position="78"/>
    </location>
</feature>
<dbReference type="GO" id="GO:0071786">
    <property type="term" value="P:endoplasmic reticulum tubular network organization"/>
    <property type="evidence" value="ECO:0007669"/>
    <property type="project" value="TreeGrafter"/>
</dbReference>
<dbReference type="GO" id="GO:0005783">
    <property type="term" value="C:endoplasmic reticulum"/>
    <property type="evidence" value="ECO:0007669"/>
    <property type="project" value="TreeGrafter"/>
</dbReference>
<feature type="non-terminal residue" evidence="6">
    <location>
        <position position="1"/>
    </location>
</feature>
<dbReference type="GO" id="GO:0061024">
    <property type="term" value="P:membrane organization"/>
    <property type="evidence" value="ECO:0007669"/>
    <property type="project" value="TreeGrafter"/>
</dbReference>
<keyword evidence="2 5" id="KW-0812">Transmembrane</keyword>
<dbReference type="PANTHER" id="PTHR12703:SF4">
    <property type="entry name" value="TRANSMEMBRANE PROTEIN 33"/>
    <property type="match status" value="1"/>
</dbReference>
<dbReference type="AlphaFoldDB" id="A0A0B2R956"/>
<proteinExistence type="predicted"/>
<accession>A0A0B2R956</accession>
<name>A0A0B2R956_GLYSO</name>
<dbReference type="EMBL" id="KN652673">
    <property type="protein sequence ID" value="KHN28483.1"/>
    <property type="molecule type" value="Genomic_DNA"/>
</dbReference>
<reference evidence="6" key="1">
    <citation type="submission" date="2014-07" db="EMBL/GenBank/DDBJ databases">
        <title>Identification of a novel salt tolerance gene in wild soybean by whole-genome sequencing.</title>
        <authorList>
            <person name="Lam H.-M."/>
            <person name="Qi X."/>
            <person name="Li M.-W."/>
            <person name="Liu X."/>
            <person name="Xie M."/>
            <person name="Ni M."/>
            <person name="Xu X."/>
        </authorList>
    </citation>
    <scope>NUCLEOTIDE SEQUENCE [LARGE SCALE GENOMIC DNA]</scope>
    <source>
        <tissue evidence="6">Root</tissue>
    </source>
</reference>
<evidence type="ECO:0000256" key="1">
    <source>
        <dbReference type="ARBA" id="ARBA00004141"/>
    </source>
</evidence>
<dbReference type="InterPro" id="IPR051645">
    <property type="entry name" value="PER33/POM33_regulator"/>
</dbReference>
<keyword evidence="3 5" id="KW-1133">Transmembrane helix</keyword>
<dbReference type="PANTHER" id="PTHR12703">
    <property type="entry name" value="TRANSMEMBRANE PROTEIN 33"/>
    <property type="match status" value="1"/>
</dbReference>